<proteinExistence type="predicted"/>
<dbReference type="RefSeq" id="WP_376879449.1">
    <property type="nucleotide sequence ID" value="NZ_JBHUHP010000023.1"/>
</dbReference>
<dbReference type="EMBL" id="JBHUHP010000023">
    <property type="protein sequence ID" value="MFD2093634.1"/>
    <property type="molecule type" value="Genomic_DNA"/>
</dbReference>
<accession>A0ABW4XHW2</accession>
<protein>
    <recommendedName>
        <fullName evidence="3">DUF35 domain-containing protein</fullName>
    </recommendedName>
</protein>
<evidence type="ECO:0008006" key="3">
    <source>
        <dbReference type="Google" id="ProtNLM"/>
    </source>
</evidence>
<comment type="caution">
    <text evidence="1">The sequence shown here is derived from an EMBL/GenBank/DDBJ whole genome shotgun (WGS) entry which is preliminary data.</text>
</comment>
<gene>
    <name evidence="1" type="ORF">ACFSHS_18895</name>
</gene>
<dbReference type="Proteomes" id="UP001597402">
    <property type="component" value="Unassembled WGS sequence"/>
</dbReference>
<name>A0ABW4XHW2_9ACTN</name>
<reference evidence="2" key="1">
    <citation type="journal article" date="2019" name="Int. J. Syst. Evol. Microbiol.">
        <title>The Global Catalogue of Microorganisms (GCM) 10K type strain sequencing project: providing services to taxonomists for standard genome sequencing and annotation.</title>
        <authorList>
            <consortium name="The Broad Institute Genomics Platform"/>
            <consortium name="The Broad Institute Genome Sequencing Center for Infectious Disease"/>
            <person name="Wu L."/>
            <person name="Ma J."/>
        </authorList>
    </citation>
    <scope>NUCLEOTIDE SEQUENCE [LARGE SCALE GENOMIC DNA]</scope>
    <source>
        <strain evidence="2">JCM 3338</strain>
    </source>
</reference>
<evidence type="ECO:0000313" key="1">
    <source>
        <dbReference type="EMBL" id="MFD2093634.1"/>
    </source>
</evidence>
<keyword evidence="2" id="KW-1185">Reference proteome</keyword>
<evidence type="ECO:0000313" key="2">
    <source>
        <dbReference type="Proteomes" id="UP001597402"/>
    </source>
</evidence>
<organism evidence="1 2">
    <name type="scientific">Blastococcus deserti</name>
    <dbReference type="NCBI Taxonomy" id="2259033"/>
    <lineage>
        <taxon>Bacteria</taxon>
        <taxon>Bacillati</taxon>
        <taxon>Actinomycetota</taxon>
        <taxon>Actinomycetes</taxon>
        <taxon>Geodermatophilales</taxon>
        <taxon>Geodermatophilaceae</taxon>
        <taxon>Blastococcus</taxon>
    </lineage>
</organism>
<dbReference type="Gene3D" id="2.40.30.10">
    <property type="entry name" value="Translation factors"/>
    <property type="match status" value="1"/>
</dbReference>
<sequence length="155" mass="17416">MFRARLKRKSVPRSEPYRTFAFGVLLRLTTTEHGGRETPLPGGSDEVARFRYRPDWGLPGMRPQEGTGAPVMAFSREDIHPGEIVRVVIVPPHPPMLSAWAEIDAGAELPMYEGARLCGVGRVLWRRDADWPLSQADEDRFLAWVRGPDEGPQPD</sequence>